<organism evidence="1">
    <name type="scientific">Medioppia subpectinata</name>
    <dbReference type="NCBI Taxonomy" id="1979941"/>
    <lineage>
        <taxon>Eukaryota</taxon>
        <taxon>Metazoa</taxon>
        <taxon>Ecdysozoa</taxon>
        <taxon>Arthropoda</taxon>
        <taxon>Chelicerata</taxon>
        <taxon>Arachnida</taxon>
        <taxon>Acari</taxon>
        <taxon>Acariformes</taxon>
        <taxon>Sarcoptiformes</taxon>
        <taxon>Oribatida</taxon>
        <taxon>Brachypylina</taxon>
        <taxon>Oppioidea</taxon>
        <taxon>Oppiidae</taxon>
        <taxon>Medioppia</taxon>
    </lineage>
</organism>
<name>A0A7R9QHK7_9ACAR</name>
<dbReference type="EMBL" id="CAJPIZ010035741">
    <property type="protein sequence ID" value="CAG2120833.1"/>
    <property type="molecule type" value="Genomic_DNA"/>
</dbReference>
<evidence type="ECO:0000313" key="1">
    <source>
        <dbReference type="EMBL" id="CAD7646022.1"/>
    </source>
</evidence>
<accession>A0A7R9QHK7</accession>
<dbReference type="Proteomes" id="UP000759131">
    <property type="component" value="Unassembled WGS sequence"/>
</dbReference>
<reference evidence="1" key="1">
    <citation type="submission" date="2020-11" db="EMBL/GenBank/DDBJ databases">
        <authorList>
            <person name="Tran Van P."/>
        </authorList>
    </citation>
    <scope>NUCLEOTIDE SEQUENCE</scope>
</reference>
<gene>
    <name evidence="1" type="ORF">OSB1V03_LOCUS20779</name>
</gene>
<dbReference type="EMBL" id="OC890316">
    <property type="protein sequence ID" value="CAD7646022.1"/>
    <property type="molecule type" value="Genomic_DNA"/>
</dbReference>
<dbReference type="AlphaFoldDB" id="A0A7R9QHK7"/>
<keyword evidence="2" id="KW-1185">Reference proteome</keyword>
<sequence>MPDTDTTVPSMVSTRCAGITSLSITTAVNVTTVSPLIHSKQCWSSRISPSIQHKQSV</sequence>
<evidence type="ECO:0000313" key="2">
    <source>
        <dbReference type="Proteomes" id="UP000759131"/>
    </source>
</evidence>
<protein>
    <submittedName>
        <fullName evidence="1">Uncharacterized protein</fullName>
    </submittedName>
</protein>
<proteinExistence type="predicted"/>